<dbReference type="EMBL" id="BAAAZD010000001">
    <property type="protein sequence ID" value="GAA3999245.1"/>
    <property type="molecule type" value="Genomic_DNA"/>
</dbReference>
<comment type="caution">
    <text evidence="2">The sequence shown here is derived from an EMBL/GenBank/DDBJ whole genome shotgun (WGS) entry which is preliminary data.</text>
</comment>
<sequence>MAAFRAAIDAGAGIECDLRLTRDGFPIIFHDSSLERMCGVQAETESVSAAALMALPIAGTGEHIPWLGQLLDLAGEKTPLLLELKAQDGWPPRPVDLLCRAVAQTLVGHSGPVGVMSFDPRVPAWFARCATDIPRGLVIGDDVPRWRRTLSLAMARPDFVAVETSAAVKPWVARERSRRPVASWTVRTSDQRAALSNRVDALIWEGDGRP</sequence>
<dbReference type="PANTHER" id="PTHR46211:SF14">
    <property type="entry name" value="GLYCEROPHOSPHODIESTER PHOSPHODIESTERASE"/>
    <property type="match status" value="1"/>
</dbReference>
<accession>A0ABP7RLS2</accession>
<evidence type="ECO:0000313" key="3">
    <source>
        <dbReference type="Proteomes" id="UP001501310"/>
    </source>
</evidence>
<dbReference type="PANTHER" id="PTHR46211">
    <property type="entry name" value="GLYCEROPHOSPHORYL DIESTER PHOSPHODIESTERASE"/>
    <property type="match status" value="1"/>
</dbReference>
<dbReference type="SUPFAM" id="SSF51695">
    <property type="entry name" value="PLC-like phosphodiesterases"/>
    <property type="match status" value="1"/>
</dbReference>
<evidence type="ECO:0000259" key="1">
    <source>
        <dbReference type="PROSITE" id="PS51704"/>
    </source>
</evidence>
<feature type="domain" description="GP-PDE" evidence="1">
    <location>
        <begin position="1"/>
        <end position="210"/>
    </location>
</feature>
<protein>
    <submittedName>
        <fullName evidence="2">Glycerophosphodiester phosphodiesterase family protein</fullName>
    </submittedName>
</protein>
<proteinExistence type="predicted"/>
<dbReference type="RefSeq" id="WP_344708723.1">
    <property type="nucleotide sequence ID" value="NZ_BAAAZD010000001.1"/>
</dbReference>
<gene>
    <name evidence="2" type="ORF">GCM10022211_06480</name>
</gene>
<name>A0ABP7RLS2_9SPHN</name>
<keyword evidence="3" id="KW-1185">Reference proteome</keyword>
<dbReference type="InterPro" id="IPR030395">
    <property type="entry name" value="GP_PDE_dom"/>
</dbReference>
<organism evidence="2 3">
    <name type="scientific">Sphingomonas humi</name>
    <dbReference type="NCBI Taxonomy" id="335630"/>
    <lineage>
        <taxon>Bacteria</taxon>
        <taxon>Pseudomonadati</taxon>
        <taxon>Pseudomonadota</taxon>
        <taxon>Alphaproteobacteria</taxon>
        <taxon>Sphingomonadales</taxon>
        <taxon>Sphingomonadaceae</taxon>
        <taxon>Sphingomonas</taxon>
    </lineage>
</organism>
<dbReference type="Pfam" id="PF03009">
    <property type="entry name" value="GDPD"/>
    <property type="match status" value="1"/>
</dbReference>
<dbReference type="Proteomes" id="UP001501310">
    <property type="component" value="Unassembled WGS sequence"/>
</dbReference>
<reference evidence="3" key="1">
    <citation type="journal article" date="2019" name="Int. J. Syst. Evol. Microbiol.">
        <title>The Global Catalogue of Microorganisms (GCM) 10K type strain sequencing project: providing services to taxonomists for standard genome sequencing and annotation.</title>
        <authorList>
            <consortium name="The Broad Institute Genomics Platform"/>
            <consortium name="The Broad Institute Genome Sequencing Center for Infectious Disease"/>
            <person name="Wu L."/>
            <person name="Ma J."/>
        </authorList>
    </citation>
    <scope>NUCLEOTIDE SEQUENCE [LARGE SCALE GENOMIC DNA]</scope>
    <source>
        <strain evidence="3">JCM 16603</strain>
    </source>
</reference>
<dbReference type="PROSITE" id="PS51704">
    <property type="entry name" value="GP_PDE"/>
    <property type="match status" value="1"/>
</dbReference>
<dbReference type="Gene3D" id="3.20.20.190">
    <property type="entry name" value="Phosphatidylinositol (PI) phosphodiesterase"/>
    <property type="match status" value="1"/>
</dbReference>
<evidence type="ECO:0000313" key="2">
    <source>
        <dbReference type="EMBL" id="GAA3999245.1"/>
    </source>
</evidence>
<dbReference type="InterPro" id="IPR017946">
    <property type="entry name" value="PLC-like_Pdiesterase_TIM-brl"/>
</dbReference>